<name>A0A1W1DUS5_9ZZZZ</name>
<sequence length="144" mass="16967">MVKLSVSKAARMLGISRFDIQYQINNGKLQSHEGYVTTDSLRLAYPNTALESEEDQHIQRMQRIKNDAMHKIEVDKQTHDKNEKIYIEVITSLKTKLYQEELKNQHHEMVFSELTERLAILEEHCHSQDKANLHKLQSWVKSQH</sequence>
<reference evidence="1" key="1">
    <citation type="submission" date="2016-10" db="EMBL/GenBank/DDBJ databases">
        <authorList>
            <person name="de Groot N.N."/>
        </authorList>
    </citation>
    <scope>NUCLEOTIDE SEQUENCE</scope>
</reference>
<accession>A0A1W1DUS5</accession>
<organism evidence="1">
    <name type="scientific">hydrothermal vent metagenome</name>
    <dbReference type="NCBI Taxonomy" id="652676"/>
    <lineage>
        <taxon>unclassified sequences</taxon>
        <taxon>metagenomes</taxon>
        <taxon>ecological metagenomes</taxon>
    </lineage>
</organism>
<proteinExistence type="predicted"/>
<dbReference type="AlphaFoldDB" id="A0A1W1DUS5"/>
<dbReference type="EMBL" id="FPHY01000019">
    <property type="protein sequence ID" value="SFV85274.1"/>
    <property type="molecule type" value="Genomic_DNA"/>
</dbReference>
<evidence type="ECO:0000313" key="1">
    <source>
        <dbReference type="EMBL" id="SFV85274.1"/>
    </source>
</evidence>
<protein>
    <submittedName>
        <fullName evidence="1">Uncharacterized protein</fullName>
    </submittedName>
</protein>
<gene>
    <name evidence="1" type="ORF">MNB_SUP05-SYMBIONT-4-260</name>
</gene>